<organism evidence="3 4">
    <name type="scientific">Streptococcus sanguinis</name>
    <dbReference type="NCBI Taxonomy" id="1305"/>
    <lineage>
        <taxon>Bacteria</taxon>
        <taxon>Bacillati</taxon>
        <taxon>Bacillota</taxon>
        <taxon>Bacilli</taxon>
        <taxon>Lactobacillales</taxon>
        <taxon>Streptococcaceae</taxon>
        <taxon>Streptococcus</taxon>
    </lineage>
</organism>
<feature type="transmembrane region" description="Helical" evidence="1">
    <location>
        <begin position="57"/>
        <end position="73"/>
    </location>
</feature>
<protein>
    <recommendedName>
        <fullName evidence="2">YcxB-like C-terminal domain-containing protein</fullName>
    </recommendedName>
</protein>
<name>A0A2X3VT43_STRSA</name>
<evidence type="ECO:0000313" key="3">
    <source>
        <dbReference type="EMBL" id="SQF34133.1"/>
    </source>
</evidence>
<keyword evidence="1" id="KW-0812">Transmembrane</keyword>
<feature type="domain" description="YcxB-like C-terminal" evidence="2">
    <location>
        <begin position="97"/>
        <end position="156"/>
    </location>
</feature>
<evidence type="ECO:0000313" key="4">
    <source>
        <dbReference type="Proteomes" id="UP000249623"/>
    </source>
</evidence>
<dbReference type="InterPro" id="IPR025588">
    <property type="entry name" value="YcxB-like_C"/>
</dbReference>
<reference evidence="3 4" key="1">
    <citation type="submission" date="2018-06" db="EMBL/GenBank/DDBJ databases">
        <authorList>
            <consortium name="Pathogen Informatics"/>
            <person name="Doyle S."/>
        </authorList>
    </citation>
    <scope>NUCLEOTIDE SEQUENCE [LARGE SCALE GENOMIC DNA]</scope>
    <source>
        <strain evidence="3 4">NCTC11085</strain>
    </source>
</reference>
<sequence>MFPMTAKTIMTEEAYRRFAWTNFWYKKNGIFSLILPEIVVLICGAICFFIGEPLPGAAFLVTVAVLPFLYYLSMNRHIKKFYRGNPLWHDIEQEFSFYETDFRVVNRNNNARFDYQDIVAIIDKPETFYIMVGRSMGLILDKADCQPELIDFLLKLKENRSL</sequence>
<dbReference type="RefSeq" id="WP_002925589.1">
    <property type="nucleotide sequence ID" value="NZ_CP071430.1"/>
</dbReference>
<evidence type="ECO:0000256" key="1">
    <source>
        <dbReference type="SAM" id="Phobius"/>
    </source>
</evidence>
<dbReference type="Pfam" id="PF14317">
    <property type="entry name" value="YcxB"/>
    <property type="match status" value="1"/>
</dbReference>
<keyword evidence="1" id="KW-1133">Transmembrane helix</keyword>
<feature type="transmembrane region" description="Helical" evidence="1">
    <location>
        <begin position="30"/>
        <end position="51"/>
    </location>
</feature>
<dbReference type="Proteomes" id="UP000249623">
    <property type="component" value="Chromosome 1"/>
</dbReference>
<keyword evidence="1" id="KW-0472">Membrane</keyword>
<proteinExistence type="predicted"/>
<gene>
    <name evidence="3" type="ORF">NCTC11085_00618</name>
</gene>
<dbReference type="EMBL" id="LS483346">
    <property type="protein sequence ID" value="SQF34133.1"/>
    <property type="molecule type" value="Genomic_DNA"/>
</dbReference>
<accession>A0A2X3VT43</accession>
<evidence type="ECO:0000259" key="2">
    <source>
        <dbReference type="Pfam" id="PF14317"/>
    </source>
</evidence>
<dbReference type="AlphaFoldDB" id="A0A2X3VT43"/>